<dbReference type="AlphaFoldDB" id="A0A409XRS0"/>
<dbReference type="OrthoDB" id="3359487at2759"/>
<dbReference type="Pfam" id="PF05699">
    <property type="entry name" value="Dimer_Tnp_hAT"/>
    <property type="match status" value="1"/>
</dbReference>
<comment type="caution">
    <text evidence="2">The sequence shown here is derived from an EMBL/GenBank/DDBJ whole genome shotgun (WGS) entry which is preliminary data.</text>
</comment>
<dbReference type="InterPro" id="IPR008906">
    <property type="entry name" value="HATC_C_dom"/>
</dbReference>
<evidence type="ECO:0000313" key="3">
    <source>
        <dbReference type="Proteomes" id="UP000283269"/>
    </source>
</evidence>
<dbReference type="Proteomes" id="UP000283269">
    <property type="component" value="Unassembled WGS sequence"/>
</dbReference>
<dbReference type="EMBL" id="NHYD01000724">
    <property type="protein sequence ID" value="PPQ93512.1"/>
    <property type="molecule type" value="Genomic_DNA"/>
</dbReference>
<dbReference type="SUPFAM" id="SSF53098">
    <property type="entry name" value="Ribonuclease H-like"/>
    <property type="match status" value="1"/>
</dbReference>
<dbReference type="InParanoid" id="A0A409XRS0"/>
<keyword evidence="3" id="KW-1185">Reference proteome</keyword>
<dbReference type="GO" id="GO:0046983">
    <property type="term" value="F:protein dimerization activity"/>
    <property type="evidence" value="ECO:0007669"/>
    <property type="project" value="InterPro"/>
</dbReference>
<reference evidence="2 3" key="1">
    <citation type="journal article" date="2018" name="Evol. Lett.">
        <title>Horizontal gene cluster transfer increased hallucinogenic mushroom diversity.</title>
        <authorList>
            <person name="Reynolds H.T."/>
            <person name="Vijayakumar V."/>
            <person name="Gluck-Thaler E."/>
            <person name="Korotkin H.B."/>
            <person name="Matheny P.B."/>
            <person name="Slot J.C."/>
        </authorList>
    </citation>
    <scope>NUCLEOTIDE SEQUENCE [LARGE SCALE GENOMIC DNA]</scope>
    <source>
        <strain evidence="2 3">2631</strain>
    </source>
</reference>
<dbReference type="PANTHER" id="PTHR23272:SF180">
    <property type="entry name" value="TF-B3 DOMAIN-CONTAINING PROTEIN"/>
    <property type="match status" value="1"/>
</dbReference>
<protein>
    <recommendedName>
        <fullName evidence="1">HAT C-terminal dimerisation domain-containing protein</fullName>
    </recommendedName>
</protein>
<evidence type="ECO:0000259" key="1">
    <source>
        <dbReference type="Pfam" id="PF05699"/>
    </source>
</evidence>
<gene>
    <name evidence="2" type="ORF">CVT25_005213</name>
</gene>
<evidence type="ECO:0000313" key="2">
    <source>
        <dbReference type="EMBL" id="PPQ93512.1"/>
    </source>
</evidence>
<accession>A0A409XRS0</accession>
<dbReference type="InterPro" id="IPR012337">
    <property type="entry name" value="RNaseH-like_sf"/>
</dbReference>
<dbReference type="STRING" id="93625.A0A409XRS0"/>
<name>A0A409XRS0_PSICY</name>
<dbReference type="PANTHER" id="PTHR23272">
    <property type="entry name" value="BED FINGER-RELATED"/>
    <property type="match status" value="1"/>
</dbReference>
<proteinExistence type="predicted"/>
<organism evidence="2 3">
    <name type="scientific">Psilocybe cyanescens</name>
    <dbReference type="NCBI Taxonomy" id="93625"/>
    <lineage>
        <taxon>Eukaryota</taxon>
        <taxon>Fungi</taxon>
        <taxon>Dikarya</taxon>
        <taxon>Basidiomycota</taxon>
        <taxon>Agaricomycotina</taxon>
        <taxon>Agaricomycetes</taxon>
        <taxon>Agaricomycetidae</taxon>
        <taxon>Agaricales</taxon>
        <taxon>Agaricineae</taxon>
        <taxon>Strophariaceae</taxon>
        <taxon>Psilocybe</taxon>
    </lineage>
</organism>
<feature type="domain" description="HAT C-terminal dimerisation" evidence="1">
    <location>
        <begin position="131"/>
        <end position="209"/>
    </location>
</feature>
<sequence length="243" mass="27812">MDHINKVLAFISESLYRFSMAIHAALAIGKKVMNKYYNKTDHSEVYWIAMVLHPCHKLEYFKAQKLDDSWIQAAHDIIWEEYEHSYKLDNILGDDDDDVAANNEHSVSSMSTNIFDNLPDLSPTSSELSDELDRYLASDVEGAKDMLMWWYEKLGVYPCLSRMAHDYLTIPATTLDVEHTFSQGCLVLPHVRNRLNFQLTHALMCVSAWSLLSLIDNSVIKAALEVDITDKEELADGWDAILH</sequence>